<feature type="region of interest" description="Disordered" evidence="1">
    <location>
        <begin position="1"/>
        <end position="49"/>
    </location>
</feature>
<comment type="caution">
    <text evidence="2">The sequence shown here is derived from an EMBL/GenBank/DDBJ whole genome shotgun (WGS) entry which is preliminary data.</text>
</comment>
<dbReference type="AlphaFoldDB" id="A0A5B7IJZ9"/>
<protein>
    <submittedName>
        <fullName evidence="2">Uncharacterized protein</fullName>
    </submittedName>
</protein>
<gene>
    <name evidence="2" type="ORF">E2C01_077320</name>
</gene>
<reference evidence="2 3" key="1">
    <citation type="submission" date="2019-05" db="EMBL/GenBank/DDBJ databases">
        <title>Another draft genome of Portunus trituberculatus and its Hox gene families provides insights of decapod evolution.</title>
        <authorList>
            <person name="Jeong J.-H."/>
            <person name="Song I."/>
            <person name="Kim S."/>
            <person name="Choi T."/>
            <person name="Kim D."/>
            <person name="Ryu S."/>
            <person name="Kim W."/>
        </authorList>
    </citation>
    <scope>NUCLEOTIDE SEQUENCE [LARGE SCALE GENOMIC DNA]</scope>
    <source>
        <tissue evidence="2">Muscle</tissue>
    </source>
</reference>
<sequence>MVVHPSSPPGGRRPYRRAARERGSSSRSYTMRTERSSQRDGEAAALSRGVTSRHLVSRLAALLNTPLRPPYMGASASASAP</sequence>
<organism evidence="2 3">
    <name type="scientific">Portunus trituberculatus</name>
    <name type="common">Swimming crab</name>
    <name type="synonym">Neptunus trituberculatus</name>
    <dbReference type="NCBI Taxonomy" id="210409"/>
    <lineage>
        <taxon>Eukaryota</taxon>
        <taxon>Metazoa</taxon>
        <taxon>Ecdysozoa</taxon>
        <taxon>Arthropoda</taxon>
        <taxon>Crustacea</taxon>
        <taxon>Multicrustacea</taxon>
        <taxon>Malacostraca</taxon>
        <taxon>Eumalacostraca</taxon>
        <taxon>Eucarida</taxon>
        <taxon>Decapoda</taxon>
        <taxon>Pleocyemata</taxon>
        <taxon>Brachyura</taxon>
        <taxon>Eubrachyura</taxon>
        <taxon>Portunoidea</taxon>
        <taxon>Portunidae</taxon>
        <taxon>Portuninae</taxon>
        <taxon>Portunus</taxon>
    </lineage>
</organism>
<evidence type="ECO:0000256" key="1">
    <source>
        <dbReference type="SAM" id="MobiDB-lite"/>
    </source>
</evidence>
<feature type="compositionally biased region" description="Basic and acidic residues" evidence="1">
    <location>
        <begin position="32"/>
        <end position="42"/>
    </location>
</feature>
<name>A0A5B7IJZ9_PORTR</name>
<dbReference type="EMBL" id="VSRR010060361">
    <property type="protein sequence ID" value="MPC82645.1"/>
    <property type="molecule type" value="Genomic_DNA"/>
</dbReference>
<accession>A0A5B7IJZ9</accession>
<evidence type="ECO:0000313" key="3">
    <source>
        <dbReference type="Proteomes" id="UP000324222"/>
    </source>
</evidence>
<keyword evidence="3" id="KW-1185">Reference proteome</keyword>
<evidence type="ECO:0000313" key="2">
    <source>
        <dbReference type="EMBL" id="MPC82645.1"/>
    </source>
</evidence>
<proteinExistence type="predicted"/>
<dbReference type="Proteomes" id="UP000324222">
    <property type="component" value="Unassembled WGS sequence"/>
</dbReference>